<dbReference type="AlphaFoldDB" id="M7N7W0"/>
<dbReference type="RefSeq" id="WP_009194908.1">
    <property type="nucleotide sequence ID" value="NZ_AODQ01000028.1"/>
</dbReference>
<protein>
    <recommendedName>
        <fullName evidence="3">DUF2892 domain-containing protein</fullName>
    </recommendedName>
</protein>
<dbReference type="OrthoDB" id="9799383at2"/>
<dbReference type="EMBL" id="AODQ01000028">
    <property type="protein sequence ID" value="EMR03332.1"/>
    <property type="molecule type" value="Genomic_DNA"/>
</dbReference>
<reference evidence="1 2" key="1">
    <citation type="journal article" date="2013" name="Genome Announc.">
        <title>Draft Genome Sequence of Cesiribacter andamanensis Strain AMV16T, Isolated from a Soil Sample from a Mud Volcano in the Andaman Islands, India.</title>
        <authorList>
            <person name="Shivaji S."/>
            <person name="Ara S."/>
            <person name="Begum Z."/>
            <person name="Srinivas T.N."/>
            <person name="Singh A."/>
            <person name="Kumar Pinnaka A."/>
        </authorList>
    </citation>
    <scope>NUCLEOTIDE SEQUENCE [LARGE SCALE GENOMIC DNA]</scope>
    <source>
        <strain evidence="1 2">AMV16</strain>
    </source>
</reference>
<dbReference type="eggNOG" id="ENOG5031H39">
    <property type="taxonomic scope" value="Bacteria"/>
</dbReference>
<dbReference type="STRING" id="1279009.ADICEAN_01509"/>
<sequence>METKDRVRESTPDKINRQIDQQIEAQVASYSGASKAAIRQRIDELNGEWDLERALATTAASFTISGVLLGTWVDKRWLILPGVVASFLLQHSLQGWCPPLAVFRALKFRNRREIEREKVALKVLKGDFDALSSSSSPQEILPVLQG</sequence>
<dbReference type="PATRIC" id="fig|1279009.4.peg.1527"/>
<keyword evidence="2" id="KW-1185">Reference proteome</keyword>
<accession>M7N7W0</accession>
<evidence type="ECO:0000313" key="2">
    <source>
        <dbReference type="Proteomes" id="UP000011910"/>
    </source>
</evidence>
<name>M7N7W0_9BACT</name>
<dbReference type="Proteomes" id="UP000011910">
    <property type="component" value="Unassembled WGS sequence"/>
</dbReference>
<organism evidence="1 2">
    <name type="scientific">Cesiribacter andamanensis AMV16</name>
    <dbReference type="NCBI Taxonomy" id="1279009"/>
    <lineage>
        <taxon>Bacteria</taxon>
        <taxon>Pseudomonadati</taxon>
        <taxon>Bacteroidota</taxon>
        <taxon>Cytophagia</taxon>
        <taxon>Cytophagales</taxon>
        <taxon>Cesiribacteraceae</taxon>
        <taxon>Cesiribacter</taxon>
    </lineage>
</organism>
<comment type="caution">
    <text evidence="1">The sequence shown here is derived from an EMBL/GenBank/DDBJ whole genome shotgun (WGS) entry which is preliminary data.</text>
</comment>
<dbReference type="Gene3D" id="6.10.140.1340">
    <property type="match status" value="1"/>
</dbReference>
<evidence type="ECO:0000313" key="1">
    <source>
        <dbReference type="EMBL" id="EMR03332.1"/>
    </source>
</evidence>
<evidence type="ECO:0008006" key="3">
    <source>
        <dbReference type="Google" id="ProtNLM"/>
    </source>
</evidence>
<gene>
    <name evidence="1" type="ORF">ADICEAN_01509</name>
</gene>
<proteinExistence type="predicted"/>